<dbReference type="Proteomes" id="UP000004221">
    <property type="component" value="Unassembled WGS sequence"/>
</dbReference>
<evidence type="ECO:0000313" key="2">
    <source>
        <dbReference type="EMBL" id="CCF85596.1"/>
    </source>
</evidence>
<comment type="caution">
    <text evidence="2">The sequence shown here is derived from an EMBL/GenBank/DDBJ whole genome shotgun (WGS) entry which is preliminary data.</text>
</comment>
<gene>
    <name evidence="2" type="ORF">NITHO_5180007</name>
</gene>
<sequence>MSETPESAGQTEEAVPTVERVEDWMGQAGERLGRAVGGIGQRVRGFASRAREQAENVTPASNQAGSSQGSAEPETETACPAGFPVKGNVRPDGDKLYHVPGQASYSRTHPERCFATEADARNAGYRPAWPGV</sequence>
<feature type="compositionally biased region" description="Low complexity" evidence="1">
    <location>
        <begin position="60"/>
        <end position="71"/>
    </location>
</feature>
<keyword evidence="3" id="KW-1185">Reference proteome</keyword>
<proteinExistence type="predicted"/>
<feature type="compositionally biased region" description="Polar residues" evidence="1">
    <location>
        <begin position="1"/>
        <end position="10"/>
    </location>
</feature>
<accession>I4ELN4</accession>
<feature type="region of interest" description="Disordered" evidence="1">
    <location>
        <begin position="1"/>
        <end position="108"/>
    </location>
</feature>
<protein>
    <submittedName>
        <fullName evidence="2">Uncharacterized protein</fullName>
    </submittedName>
</protein>
<dbReference type="RefSeq" id="WP_008480605.1">
    <property type="nucleotide sequence ID" value="NZ_CAGS01000466.1"/>
</dbReference>
<organism evidence="2 3">
    <name type="scientific">Nitrolancea hollandica Lb</name>
    <dbReference type="NCBI Taxonomy" id="1129897"/>
    <lineage>
        <taxon>Bacteria</taxon>
        <taxon>Pseudomonadati</taxon>
        <taxon>Thermomicrobiota</taxon>
        <taxon>Thermomicrobia</taxon>
        <taxon>Sphaerobacterales</taxon>
        <taxon>Sphaerobacterineae</taxon>
        <taxon>Sphaerobacteraceae</taxon>
        <taxon>Nitrolancea</taxon>
    </lineage>
</organism>
<dbReference type="OrthoDB" id="515006at2"/>
<reference evidence="2 3" key="1">
    <citation type="journal article" date="2012" name="ISME J.">
        <title>Nitrification expanded: discovery, physiology and genomics of a nitrite-oxidizing bacterium from the phylum Chloroflexi.</title>
        <authorList>
            <person name="Sorokin D.Y."/>
            <person name="Lucker S."/>
            <person name="Vejmelkova D."/>
            <person name="Kostrikina N.A."/>
            <person name="Kleerebezem R."/>
            <person name="Rijpstra W.I."/>
            <person name="Damste J.S."/>
            <person name="Le Paslier D."/>
            <person name="Muyzer G."/>
            <person name="Wagner M."/>
            <person name="van Loosdrecht M.C."/>
            <person name="Daims H."/>
        </authorList>
    </citation>
    <scope>NUCLEOTIDE SEQUENCE [LARGE SCALE GENOMIC DNA]</scope>
    <source>
        <strain evidence="3">none</strain>
    </source>
</reference>
<evidence type="ECO:0000256" key="1">
    <source>
        <dbReference type="SAM" id="MobiDB-lite"/>
    </source>
</evidence>
<dbReference type="EMBL" id="CAGS01000466">
    <property type="protein sequence ID" value="CCF85596.1"/>
    <property type="molecule type" value="Genomic_DNA"/>
</dbReference>
<name>I4ELN4_9BACT</name>
<evidence type="ECO:0000313" key="3">
    <source>
        <dbReference type="Proteomes" id="UP000004221"/>
    </source>
</evidence>
<dbReference type="AlphaFoldDB" id="I4ELN4"/>